<proteinExistence type="predicted"/>
<dbReference type="Proteomes" id="UP000054549">
    <property type="component" value="Unassembled WGS sequence"/>
</dbReference>
<evidence type="ECO:0000313" key="2">
    <source>
        <dbReference type="Proteomes" id="UP000054549"/>
    </source>
</evidence>
<name>A0A0C2XQW4_AMAMK</name>
<accession>A0A0C2XQW4</accession>
<dbReference type="AlphaFoldDB" id="A0A0C2XQW4"/>
<sequence length="99" mass="11480">MGNKTFDPTDIIEHLAQISSEQSLHSLLRTQRRIRRRRTDGLATAQLPRIRMGEKVAGVPRCNCRRSRNRVSRSMNDQHCQEPFFDYLKPRTAGDEDGQ</sequence>
<organism evidence="1 2">
    <name type="scientific">Amanita muscaria (strain Koide BX008)</name>
    <dbReference type="NCBI Taxonomy" id="946122"/>
    <lineage>
        <taxon>Eukaryota</taxon>
        <taxon>Fungi</taxon>
        <taxon>Dikarya</taxon>
        <taxon>Basidiomycota</taxon>
        <taxon>Agaricomycotina</taxon>
        <taxon>Agaricomycetes</taxon>
        <taxon>Agaricomycetidae</taxon>
        <taxon>Agaricales</taxon>
        <taxon>Pluteineae</taxon>
        <taxon>Amanitaceae</taxon>
        <taxon>Amanita</taxon>
    </lineage>
</organism>
<gene>
    <name evidence="1" type="ORF">M378DRAFT_155192</name>
</gene>
<dbReference type="HOGENOM" id="CLU_2319782_0_0_1"/>
<evidence type="ECO:0000313" key="1">
    <source>
        <dbReference type="EMBL" id="KIL71598.1"/>
    </source>
</evidence>
<reference evidence="1 2" key="1">
    <citation type="submission" date="2014-04" db="EMBL/GenBank/DDBJ databases">
        <title>Evolutionary Origins and Diversification of the Mycorrhizal Mutualists.</title>
        <authorList>
            <consortium name="DOE Joint Genome Institute"/>
            <consortium name="Mycorrhizal Genomics Consortium"/>
            <person name="Kohler A."/>
            <person name="Kuo A."/>
            <person name="Nagy L.G."/>
            <person name="Floudas D."/>
            <person name="Copeland A."/>
            <person name="Barry K.W."/>
            <person name="Cichocki N."/>
            <person name="Veneault-Fourrey C."/>
            <person name="LaButti K."/>
            <person name="Lindquist E.A."/>
            <person name="Lipzen A."/>
            <person name="Lundell T."/>
            <person name="Morin E."/>
            <person name="Murat C."/>
            <person name="Riley R."/>
            <person name="Ohm R."/>
            <person name="Sun H."/>
            <person name="Tunlid A."/>
            <person name="Henrissat B."/>
            <person name="Grigoriev I.V."/>
            <person name="Hibbett D.S."/>
            <person name="Martin F."/>
        </authorList>
    </citation>
    <scope>NUCLEOTIDE SEQUENCE [LARGE SCALE GENOMIC DNA]</scope>
    <source>
        <strain evidence="1 2">Koide BX008</strain>
    </source>
</reference>
<dbReference type="EMBL" id="KN818222">
    <property type="protein sequence ID" value="KIL71598.1"/>
    <property type="molecule type" value="Genomic_DNA"/>
</dbReference>
<protein>
    <submittedName>
        <fullName evidence="1">Uncharacterized protein</fullName>
    </submittedName>
</protein>
<dbReference type="InParanoid" id="A0A0C2XQW4"/>
<keyword evidence="2" id="KW-1185">Reference proteome</keyword>